<dbReference type="EC" id="5.3.1.8" evidence="3"/>
<dbReference type="InterPro" id="IPR014710">
    <property type="entry name" value="RmlC-like_jellyroll"/>
</dbReference>
<comment type="similarity">
    <text evidence="2">Belongs to the mannose-6-phosphate isomerase type 1 family.</text>
</comment>
<keyword evidence="5 8" id="KW-0862">Zinc</keyword>
<keyword evidence="11" id="KW-1185">Reference proteome</keyword>
<evidence type="ECO:0000256" key="6">
    <source>
        <dbReference type="ARBA" id="ARBA00023235"/>
    </source>
</evidence>
<reference evidence="10" key="2">
    <citation type="submission" date="2020-09" db="EMBL/GenBank/DDBJ databases">
        <authorList>
            <person name="Sun Q."/>
            <person name="Ohkuma M."/>
        </authorList>
    </citation>
    <scope>NUCLEOTIDE SEQUENCE</scope>
    <source>
        <strain evidence="10">JCM 4477</strain>
    </source>
</reference>
<keyword evidence="6 10" id="KW-0413">Isomerase</keyword>
<dbReference type="GO" id="GO:0009298">
    <property type="term" value="P:GDP-mannose biosynthetic process"/>
    <property type="evidence" value="ECO:0007669"/>
    <property type="project" value="InterPro"/>
</dbReference>
<feature type="binding site" evidence="8">
    <location>
        <position position="97"/>
    </location>
    <ligand>
        <name>Zn(2+)</name>
        <dbReference type="ChEBI" id="CHEBI:29105"/>
    </ligand>
</feature>
<dbReference type="InterPro" id="IPR001250">
    <property type="entry name" value="Man6P_Isoase-1"/>
</dbReference>
<dbReference type="Proteomes" id="UP000630718">
    <property type="component" value="Unassembled WGS sequence"/>
</dbReference>
<name>A0A919AC12_9ACTN</name>
<dbReference type="NCBIfam" id="TIGR00218">
    <property type="entry name" value="manA"/>
    <property type="match status" value="1"/>
</dbReference>
<dbReference type="CDD" id="cd07011">
    <property type="entry name" value="cupin_PMI_type_I_N"/>
    <property type="match status" value="1"/>
</dbReference>
<dbReference type="EMBL" id="BNBI01000004">
    <property type="protein sequence ID" value="GHE96989.1"/>
    <property type="molecule type" value="Genomic_DNA"/>
</dbReference>
<feature type="binding site" evidence="8">
    <location>
        <position position="258"/>
    </location>
    <ligand>
        <name>Zn(2+)</name>
        <dbReference type="ChEBI" id="CHEBI:29105"/>
    </ligand>
</feature>
<evidence type="ECO:0000256" key="3">
    <source>
        <dbReference type="ARBA" id="ARBA00011956"/>
    </source>
</evidence>
<feature type="binding site" evidence="8">
    <location>
        <position position="99"/>
    </location>
    <ligand>
        <name>Zn(2+)</name>
        <dbReference type="ChEBI" id="CHEBI:29105"/>
    </ligand>
</feature>
<dbReference type="PIRSF" id="PIRSF001480">
    <property type="entry name" value="Mannose-6-phosphate_isomerase"/>
    <property type="match status" value="1"/>
</dbReference>
<dbReference type="GO" id="GO:0004476">
    <property type="term" value="F:mannose-6-phosphate isomerase activity"/>
    <property type="evidence" value="ECO:0007669"/>
    <property type="project" value="UniProtKB-EC"/>
</dbReference>
<dbReference type="InterPro" id="IPR046457">
    <property type="entry name" value="PMI_typeI_cat"/>
</dbReference>
<dbReference type="AlphaFoldDB" id="A0A919AC12"/>
<comment type="cofactor">
    <cofactor evidence="8">
        <name>Zn(2+)</name>
        <dbReference type="ChEBI" id="CHEBI:29105"/>
    </cofactor>
    <text evidence="8">Binds 1 zinc ion per subunit.</text>
</comment>
<dbReference type="PRINTS" id="PR00714">
    <property type="entry name" value="MAN6PISMRASE"/>
</dbReference>
<evidence type="ECO:0000313" key="11">
    <source>
        <dbReference type="Proteomes" id="UP000630718"/>
    </source>
</evidence>
<organism evidence="10 11">
    <name type="scientific">Streptomyces fumanus</name>
    <dbReference type="NCBI Taxonomy" id="67302"/>
    <lineage>
        <taxon>Bacteria</taxon>
        <taxon>Bacillati</taxon>
        <taxon>Actinomycetota</taxon>
        <taxon>Actinomycetes</taxon>
        <taxon>Kitasatosporales</taxon>
        <taxon>Streptomycetaceae</taxon>
        <taxon>Streptomyces</taxon>
    </lineage>
</organism>
<dbReference type="Gene3D" id="1.10.441.10">
    <property type="entry name" value="Phosphomannose Isomerase, domain 2"/>
    <property type="match status" value="1"/>
</dbReference>
<dbReference type="GO" id="GO:0005829">
    <property type="term" value="C:cytosol"/>
    <property type="evidence" value="ECO:0007669"/>
    <property type="project" value="TreeGrafter"/>
</dbReference>
<feature type="domain" description="Phosphomannose isomerase type I catalytic" evidence="9">
    <location>
        <begin position="4"/>
        <end position="145"/>
    </location>
</feature>
<evidence type="ECO:0000256" key="2">
    <source>
        <dbReference type="ARBA" id="ARBA00010772"/>
    </source>
</evidence>
<evidence type="ECO:0000313" key="10">
    <source>
        <dbReference type="EMBL" id="GHE96989.1"/>
    </source>
</evidence>
<evidence type="ECO:0000256" key="4">
    <source>
        <dbReference type="ARBA" id="ARBA00022723"/>
    </source>
</evidence>
<dbReference type="InterPro" id="IPR016305">
    <property type="entry name" value="Mannose-6-P_Isomerase"/>
</dbReference>
<sequence length="415" mass="43817">MDLLEPIIKPYAWGSREALARLRGGDVPSAGPEAELWMGDHPAGPAGVTRDGRARTLTDVVHDDPERELGADCVARFGGRLPFLLKVLAADQPLSIQVHPDREQALAAFTAQTANGGEGPYSDDWPKPELLYALSPFEVLAGFRDRAQAAAVLDGLGVRSLRPVIGLLGAEGEGTGLMAALRTLLEWPEPDRASLVREVVAASARLADAAGPHAAAYGAVVAMARHHADDIGLVASLLMRHQVLDAGTALYMPAGGLHAYVRGVGVEIMAASDNVLRAGLTTKEVDVPELLRITDPTVRVPVVEPGEVAGRGRTHVYDCPAEEFALYRTELTATPVPLVPSAGPRIVLCTAGDARLRSPDGGVLTLQRADSCFVPDSDRGVTAEGTGTLFVAGTGLAVHRPRRLPDGPLRHRHTA</sequence>
<dbReference type="Pfam" id="PF20511">
    <property type="entry name" value="PMI_typeI_cat"/>
    <property type="match status" value="1"/>
</dbReference>
<keyword evidence="4 8" id="KW-0479">Metal-binding</keyword>
<proteinExistence type="inferred from homology"/>
<evidence type="ECO:0000259" key="9">
    <source>
        <dbReference type="Pfam" id="PF20511"/>
    </source>
</evidence>
<evidence type="ECO:0000256" key="8">
    <source>
        <dbReference type="PIRSR" id="PIRSR001480-2"/>
    </source>
</evidence>
<dbReference type="GO" id="GO:0008270">
    <property type="term" value="F:zinc ion binding"/>
    <property type="evidence" value="ECO:0007669"/>
    <property type="project" value="InterPro"/>
</dbReference>
<evidence type="ECO:0000256" key="1">
    <source>
        <dbReference type="ARBA" id="ARBA00000757"/>
    </source>
</evidence>
<comment type="catalytic activity">
    <reaction evidence="1">
        <text>D-mannose 6-phosphate = D-fructose 6-phosphate</text>
        <dbReference type="Rhea" id="RHEA:12356"/>
        <dbReference type="ChEBI" id="CHEBI:58735"/>
        <dbReference type="ChEBI" id="CHEBI:61527"/>
        <dbReference type="EC" id="5.3.1.8"/>
    </reaction>
</comment>
<protein>
    <recommendedName>
        <fullName evidence="3">mannose-6-phosphate isomerase</fullName>
        <ecNumber evidence="3">5.3.1.8</ecNumber>
    </recommendedName>
</protein>
<dbReference type="SUPFAM" id="SSF51182">
    <property type="entry name" value="RmlC-like cupins"/>
    <property type="match status" value="1"/>
</dbReference>
<evidence type="ECO:0000256" key="7">
    <source>
        <dbReference type="PIRSR" id="PIRSR001480-1"/>
    </source>
</evidence>
<dbReference type="Gene3D" id="2.60.120.10">
    <property type="entry name" value="Jelly Rolls"/>
    <property type="match status" value="2"/>
</dbReference>
<dbReference type="GO" id="GO:0005975">
    <property type="term" value="P:carbohydrate metabolic process"/>
    <property type="evidence" value="ECO:0007669"/>
    <property type="project" value="InterPro"/>
</dbReference>
<reference evidence="10" key="1">
    <citation type="journal article" date="2014" name="Int. J. Syst. Evol. Microbiol.">
        <title>Complete genome sequence of Corynebacterium casei LMG S-19264T (=DSM 44701T), isolated from a smear-ripened cheese.</title>
        <authorList>
            <consortium name="US DOE Joint Genome Institute (JGI-PGF)"/>
            <person name="Walter F."/>
            <person name="Albersmeier A."/>
            <person name="Kalinowski J."/>
            <person name="Ruckert C."/>
        </authorList>
    </citation>
    <scope>NUCLEOTIDE SEQUENCE</scope>
    <source>
        <strain evidence="10">JCM 4477</strain>
    </source>
</reference>
<gene>
    <name evidence="10" type="ORF">GCM10018772_21440</name>
</gene>
<comment type="caution">
    <text evidence="10">The sequence shown here is derived from an EMBL/GenBank/DDBJ whole genome shotgun (WGS) entry which is preliminary data.</text>
</comment>
<feature type="binding site" evidence="8">
    <location>
        <position position="129"/>
    </location>
    <ligand>
        <name>Zn(2+)</name>
        <dbReference type="ChEBI" id="CHEBI:29105"/>
    </ligand>
</feature>
<dbReference type="RefSeq" id="WP_190203939.1">
    <property type="nucleotide sequence ID" value="NZ_BNBI01000004.1"/>
</dbReference>
<dbReference type="PANTHER" id="PTHR10309:SF0">
    <property type="entry name" value="MANNOSE-6-PHOSPHATE ISOMERASE"/>
    <property type="match status" value="1"/>
</dbReference>
<feature type="active site" evidence="7">
    <location>
        <position position="277"/>
    </location>
</feature>
<dbReference type="PANTHER" id="PTHR10309">
    <property type="entry name" value="MANNOSE-6-PHOSPHATE ISOMERASE"/>
    <property type="match status" value="1"/>
</dbReference>
<dbReference type="InterPro" id="IPR011051">
    <property type="entry name" value="RmlC_Cupin_sf"/>
</dbReference>
<accession>A0A919AC12</accession>
<evidence type="ECO:0000256" key="5">
    <source>
        <dbReference type="ARBA" id="ARBA00022833"/>
    </source>
</evidence>